<organism evidence="2 3">
    <name type="scientific">Paractinoplanes toevensis</name>
    <dbReference type="NCBI Taxonomy" id="571911"/>
    <lineage>
        <taxon>Bacteria</taxon>
        <taxon>Bacillati</taxon>
        <taxon>Actinomycetota</taxon>
        <taxon>Actinomycetes</taxon>
        <taxon>Micromonosporales</taxon>
        <taxon>Micromonosporaceae</taxon>
        <taxon>Paractinoplanes</taxon>
    </lineage>
</organism>
<keyword evidence="3" id="KW-1185">Reference proteome</keyword>
<protein>
    <submittedName>
        <fullName evidence="2">DUF1990 domain-containing protein</fullName>
    </submittedName>
</protein>
<comment type="caution">
    <text evidence="2">The sequence shown here is derived from an EMBL/GenBank/DDBJ whole genome shotgun (WGS) entry which is preliminary data.</text>
</comment>
<accession>A0A919W3H6</accession>
<dbReference type="PANTHER" id="PTHR34202:SF1">
    <property type="entry name" value="UPF0548 PROTEIN"/>
    <property type="match status" value="1"/>
</dbReference>
<dbReference type="PIRSF" id="PIRSF010260">
    <property type="entry name" value="UCP010260"/>
    <property type="match status" value="1"/>
</dbReference>
<dbReference type="RefSeq" id="WP_213010532.1">
    <property type="nucleotide sequence ID" value="NZ_BOQN01000085.1"/>
</dbReference>
<name>A0A919W3H6_9ACTN</name>
<dbReference type="AlphaFoldDB" id="A0A919W3H6"/>
<evidence type="ECO:0000259" key="1">
    <source>
        <dbReference type="Pfam" id="PF09348"/>
    </source>
</evidence>
<dbReference type="InterPro" id="IPR014457">
    <property type="entry name" value="UCP010260"/>
</dbReference>
<dbReference type="Pfam" id="PF09348">
    <property type="entry name" value="DUF1990"/>
    <property type="match status" value="1"/>
</dbReference>
<evidence type="ECO:0000313" key="2">
    <source>
        <dbReference type="EMBL" id="GIM94772.1"/>
    </source>
</evidence>
<gene>
    <name evidence="2" type="ORF">Ato02nite_065650</name>
</gene>
<sequence>MRRDATTTFAGLTYDEVGATRAESLPAGYGHVLRDVSLGAGPELFERAVAALFDWRMHQEAGLTVLTAGGKPAPGIDVVLRAGWRWAHLTIPCRVVYTVDEPDRRGFAYGTLPGHPEQGEEAFMIVKTGTGDVRFQIRAFSRPAALLARAGGPFSRMIQQYATDCYVRAVRRLARSSDPTTATP</sequence>
<evidence type="ECO:0000313" key="3">
    <source>
        <dbReference type="Proteomes" id="UP000677082"/>
    </source>
</evidence>
<dbReference type="InterPro" id="IPR018960">
    <property type="entry name" value="DUF1990"/>
</dbReference>
<proteinExistence type="predicted"/>
<dbReference type="PANTHER" id="PTHR34202">
    <property type="entry name" value="UPF0548 PROTEIN"/>
    <property type="match status" value="1"/>
</dbReference>
<dbReference type="Proteomes" id="UP000677082">
    <property type="component" value="Unassembled WGS sequence"/>
</dbReference>
<reference evidence="2 3" key="1">
    <citation type="submission" date="2021-03" db="EMBL/GenBank/DDBJ databases">
        <title>Whole genome shotgun sequence of Actinoplanes toevensis NBRC 105298.</title>
        <authorList>
            <person name="Komaki H."/>
            <person name="Tamura T."/>
        </authorList>
    </citation>
    <scope>NUCLEOTIDE SEQUENCE [LARGE SCALE GENOMIC DNA]</scope>
    <source>
        <strain evidence="2 3">NBRC 105298</strain>
    </source>
</reference>
<dbReference type="EMBL" id="BOQN01000085">
    <property type="protein sequence ID" value="GIM94772.1"/>
    <property type="molecule type" value="Genomic_DNA"/>
</dbReference>
<feature type="domain" description="DUF1990" evidence="1">
    <location>
        <begin position="13"/>
        <end position="169"/>
    </location>
</feature>